<name>A0AA38M5T7_9CUCU</name>
<evidence type="ECO:0000313" key="3">
    <source>
        <dbReference type="EMBL" id="KAJ3644109.1"/>
    </source>
</evidence>
<keyword evidence="4" id="KW-1185">Reference proteome</keyword>
<dbReference type="Pfam" id="PF07776">
    <property type="entry name" value="zf-AD"/>
    <property type="match status" value="1"/>
</dbReference>
<reference evidence="3" key="1">
    <citation type="journal article" date="2023" name="G3 (Bethesda)">
        <title>Whole genome assemblies of Zophobas morio and Tenebrio molitor.</title>
        <authorList>
            <person name="Kaur S."/>
            <person name="Stinson S.A."/>
            <person name="diCenzo G.C."/>
        </authorList>
    </citation>
    <scope>NUCLEOTIDE SEQUENCE</scope>
    <source>
        <strain evidence="3">QUZm001</strain>
    </source>
</reference>
<keyword evidence="1" id="KW-0862">Zinc</keyword>
<evidence type="ECO:0000256" key="1">
    <source>
        <dbReference type="PROSITE-ProRule" id="PRU01263"/>
    </source>
</evidence>
<dbReference type="GO" id="GO:0005634">
    <property type="term" value="C:nucleus"/>
    <property type="evidence" value="ECO:0007669"/>
    <property type="project" value="InterPro"/>
</dbReference>
<dbReference type="Gene3D" id="3.40.1800.20">
    <property type="match status" value="1"/>
</dbReference>
<evidence type="ECO:0000313" key="4">
    <source>
        <dbReference type="Proteomes" id="UP001168821"/>
    </source>
</evidence>
<evidence type="ECO:0000259" key="2">
    <source>
        <dbReference type="PROSITE" id="PS51915"/>
    </source>
</evidence>
<organism evidence="3 4">
    <name type="scientific">Zophobas morio</name>
    <dbReference type="NCBI Taxonomy" id="2755281"/>
    <lineage>
        <taxon>Eukaryota</taxon>
        <taxon>Metazoa</taxon>
        <taxon>Ecdysozoa</taxon>
        <taxon>Arthropoda</taxon>
        <taxon>Hexapoda</taxon>
        <taxon>Insecta</taxon>
        <taxon>Pterygota</taxon>
        <taxon>Neoptera</taxon>
        <taxon>Endopterygota</taxon>
        <taxon>Coleoptera</taxon>
        <taxon>Polyphaga</taxon>
        <taxon>Cucujiformia</taxon>
        <taxon>Tenebrionidae</taxon>
        <taxon>Zophobas</taxon>
    </lineage>
</organism>
<accession>A0AA38M5T7</accession>
<sequence length="108" mass="12100">MNFVCASKAITLKDFDRIRRTCMGDEKITPIMDTFIGDLKVIDLLKSTVTIEVANDDFFTKNMCEVCLNALFAVYKFKKQCQNTEAALKLLADNAFGTTTTLKEEGIS</sequence>
<keyword evidence="1" id="KW-0863">Zinc-finger</keyword>
<feature type="domain" description="ZAD" evidence="2">
    <location>
        <begin position="17"/>
        <end position="91"/>
    </location>
</feature>
<dbReference type="InterPro" id="IPR012934">
    <property type="entry name" value="Znf_AD"/>
</dbReference>
<dbReference type="GO" id="GO:0008270">
    <property type="term" value="F:zinc ion binding"/>
    <property type="evidence" value="ECO:0007669"/>
    <property type="project" value="UniProtKB-KW"/>
</dbReference>
<protein>
    <recommendedName>
        <fullName evidence="2">ZAD domain-containing protein</fullName>
    </recommendedName>
</protein>
<dbReference type="Proteomes" id="UP001168821">
    <property type="component" value="Unassembled WGS sequence"/>
</dbReference>
<keyword evidence="1" id="KW-0479">Metal-binding</keyword>
<dbReference type="PROSITE" id="PS51915">
    <property type="entry name" value="ZAD"/>
    <property type="match status" value="1"/>
</dbReference>
<dbReference type="SUPFAM" id="SSF57716">
    <property type="entry name" value="Glucocorticoid receptor-like (DNA-binding domain)"/>
    <property type="match status" value="1"/>
</dbReference>
<proteinExistence type="predicted"/>
<dbReference type="EMBL" id="JALNTZ010000008">
    <property type="protein sequence ID" value="KAJ3644109.1"/>
    <property type="molecule type" value="Genomic_DNA"/>
</dbReference>
<dbReference type="AlphaFoldDB" id="A0AA38M5T7"/>
<comment type="caution">
    <text evidence="3">The sequence shown here is derived from an EMBL/GenBank/DDBJ whole genome shotgun (WGS) entry which is preliminary data.</text>
</comment>
<gene>
    <name evidence="3" type="ORF">Zmor_026782</name>
</gene>
<comment type="caution">
    <text evidence="1">Lacks conserved residue(s) required for the propagation of feature annotation.</text>
</comment>